<dbReference type="Pfam" id="PF00589">
    <property type="entry name" value="Phage_integrase"/>
    <property type="match status" value="1"/>
</dbReference>
<dbReference type="GO" id="GO:0003677">
    <property type="term" value="F:DNA binding"/>
    <property type="evidence" value="ECO:0007669"/>
    <property type="project" value="InterPro"/>
</dbReference>
<gene>
    <name evidence="3" type="ORF">St703_07450</name>
</gene>
<dbReference type="CDD" id="cd00397">
    <property type="entry name" value="DNA_BRE_C"/>
    <property type="match status" value="1"/>
</dbReference>
<name>A0A5K7X019_9BACL</name>
<dbReference type="InterPro" id="IPR002104">
    <property type="entry name" value="Integrase_catalytic"/>
</dbReference>
<sequence>MSEHMDFPQTRCSAHTCRHYFAKKWIQAGGDISTLAKMLRHTIVKTTERYLHFYGNEVAEDNDKFNPLSDL</sequence>
<protein>
    <recommendedName>
        <fullName evidence="2">Tyr recombinase domain-containing protein</fullName>
    </recommendedName>
</protein>
<evidence type="ECO:0000313" key="4">
    <source>
        <dbReference type="Proteomes" id="UP000326951"/>
    </source>
</evidence>
<dbReference type="GO" id="GO:0015074">
    <property type="term" value="P:DNA integration"/>
    <property type="evidence" value="ECO:0007669"/>
    <property type="project" value="InterPro"/>
</dbReference>
<dbReference type="Proteomes" id="UP000326951">
    <property type="component" value="Chromosome"/>
</dbReference>
<organism evidence="3 4">
    <name type="scientific">Sporolactobacillus terrae</name>
    <dbReference type="NCBI Taxonomy" id="269673"/>
    <lineage>
        <taxon>Bacteria</taxon>
        <taxon>Bacillati</taxon>
        <taxon>Bacillota</taxon>
        <taxon>Bacilli</taxon>
        <taxon>Bacillales</taxon>
        <taxon>Sporolactobacillaceae</taxon>
        <taxon>Sporolactobacillus</taxon>
    </lineage>
</organism>
<evidence type="ECO:0000259" key="2">
    <source>
        <dbReference type="Pfam" id="PF00589"/>
    </source>
</evidence>
<reference evidence="3 4" key="1">
    <citation type="submission" date="2019-09" db="EMBL/GenBank/DDBJ databases">
        <title>Complete genome sequence of Sporolactobacillus terrae 70-3.</title>
        <authorList>
            <person name="Tanaka N."/>
            <person name="Shiwa Y."/>
            <person name="Fujita N."/>
            <person name="Tanasupawat S."/>
        </authorList>
    </citation>
    <scope>NUCLEOTIDE SEQUENCE [LARGE SCALE GENOMIC DNA]</scope>
    <source>
        <strain evidence="3 4">70-3</strain>
    </source>
</reference>
<accession>A0A5K7X019</accession>
<feature type="domain" description="Tyr recombinase" evidence="2">
    <location>
        <begin position="10"/>
        <end position="53"/>
    </location>
</feature>
<evidence type="ECO:0000313" key="3">
    <source>
        <dbReference type="EMBL" id="BBN98040.1"/>
    </source>
</evidence>
<dbReference type="InterPro" id="IPR013762">
    <property type="entry name" value="Integrase-like_cat_sf"/>
</dbReference>
<dbReference type="SUPFAM" id="SSF56349">
    <property type="entry name" value="DNA breaking-rejoining enzymes"/>
    <property type="match status" value="1"/>
</dbReference>
<keyword evidence="1" id="KW-0233">DNA recombination</keyword>
<proteinExistence type="predicted"/>
<evidence type="ECO:0000256" key="1">
    <source>
        <dbReference type="ARBA" id="ARBA00023172"/>
    </source>
</evidence>
<dbReference type="InterPro" id="IPR011010">
    <property type="entry name" value="DNA_brk_join_enz"/>
</dbReference>
<dbReference type="AlphaFoldDB" id="A0A5K7X019"/>
<dbReference type="Gene3D" id="1.10.443.10">
    <property type="entry name" value="Intergrase catalytic core"/>
    <property type="match status" value="1"/>
</dbReference>
<dbReference type="GO" id="GO:0006310">
    <property type="term" value="P:DNA recombination"/>
    <property type="evidence" value="ECO:0007669"/>
    <property type="project" value="UniProtKB-KW"/>
</dbReference>
<dbReference type="EMBL" id="AP021853">
    <property type="protein sequence ID" value="BBN98040.1"/>
    <property type="molecule type" value="Genomic_DNA"/>
</dbReference>